<gene>
    <name evidence="1" type="ORF">Tco_0729953</name>
</gene>
<comment type="caution">
    <text evidence="1">The sequence shown here is derived from an EMBL/GenBank/DDBJ whole genome shotgun (WGS) entry which is preliminary data.</text>
</comment>
<dbReference type="PANTHER" id="PTHR33223">
    <property type="entry name" value="CCHC-TYPE DOMAIN-CONTAINING PROTEIN"/>
    <property type="match status" value="1"/>
</dbReference>
<protein>
    <recommendedName>
        <fullName evidence="3">Reverse transcriptase domain-containing protein</fullName>
    </recommendedName>
</protein>
<reference evidence="1" key="1">
    <citation type="journal article" date="2022" name="Int. J. Mol. Sci.">
        <title>Draft Genome of Tanacetum Coccineum: Genomic Comparison of Closely Related Tanacetum-Family Plants.</title>
        <authorList>
            <person name="Yamashiro T."/>
            <person name="Shiraishi A."/>
            <person name="Nakayama K."/>
            <person name="Satake H."/>
        </authorList>
    </citation>
    <scope>NUCLEOTIDE SEQUENCE</scope>
</reference>
<evidence type="ECO:0000313" key="1">
    <source>
        <dbReference type="EMBL" id="GJS80072.1"/>
    </source>
</evidence>
<dbReference type="EMBL" id="BQNB010010645">
    <property type="protein sequence ID" value="GJS80072.1"/>
    <property type="molecule type" value="Genomic_DNA"/>
</dbReference>
<dbReference type="Proteomes" id="UP001151760">
    <property type="component" value="Unassembled WGS sequence"/>
</dbReference>
<proteinExistence type="predicted"/>
<organism evidence="1 2">
    <name type="scientific">Tanacetum coccineum</name>
    <dbReference type="NCBI Taxonomy" id="301880"/>
    <lineage>
        <taxon>Eukaryota</taxon>
        <taxon>Viridiplantae</taxon>
        <taxon>Streptophyta</taxon>
        <taxon>Embryophyta</taxon>
        <taxon>Tracheophyta</taxon>
        <taxon>Spermatophyta</taxon>
        <taxon>Magnoliopsida</taxon>
        <taxon>eudicotyledons</taxon>
        <taxon>Gunneridae</taxon>
        <taxon>Pentapetalae</taxon>
        <taxon>asterids</taxon>
        <taxon>campanulids</taxon>
        <taxon>Asterales</taxon>
        <taxon>Asteraceae</taxon>
        <taxon>Asteroideae</taxon>
        <taxon>Anthemideae</taxon>
        <taxon>Anthemidinae</taxon>
        <taxon>Tanacetum</taxon>
    </lineage>
</organism>
<reference evidence="1" key="2">
    <citation type="submission" date="2022-01" db="EMBL/GenBank/DDBJ databases">
        <authorList>
            <person name="Yamashiro T."/>
            <person name="Shiraishi A."/>
            <person name="Satake H."/>
            <person name="Nakayama K."/>
        </authorList>
    </citation>
    <scope>NUCLEOTIDE SEQUENCE</scope>
</reference>
<evidence type="ECO:0008006" key="3">
    <source>
        <dbReference type="Google" id="ProtNLM"/>
    </source>
</evidence>
<keyword evidence="2" id="KW-1185">Reference proteome</keyword>
<name>A0ABQ4YR77_9ASTR</name>
<sequence>MPANLKIYDGSTNPDDHITHFVGVANQGEWEMPVWCRIFQQTLDGPLRGWFDRMPNGCIDGWADLREKFTERNDGLRRWDTSRGAESDADIGFHE</sequence>
<accession>A0ABQ4YR77</accession>
<evidence type="ECO:0000313" key="2">
    <source>
        <dbReference type="Proteomes" id="UP001151760"/>
    </source>
</evidence>
<dbReference type="PANTHER" id="PTHR33223:SF11">
    <property type="entry name" value="ELEMENT PROTEIN, PUTATIVE-RELATED"/>
    <property type="match status" value="1"/>
</dbReference>